<dbReference type="AlphaFoldDB" id="A0A0B5ARX8"/>
<name>A0A0B5ARX8_9BACL</name>
<keyword evidence="2" id="KW-1185">Reference proteome</keyword>
<geneLocation type="plasmid" evidence="2"/>
<keyword evidence="1" id="KW-0614">Plasmid</keyword>
<sequence>MYAKIVENGDFHYMTHTPYVEIWIDGELKEVFHEPERDKEKLWKHLSKKSRTLS</sequence>
<proteinExistence type="predicted"/>
<dbReference type="HOGENOM" id="CLU_3044253_0_0_9"/>
<gene>
    <name evidence="1" type="ORF">JMA_37070</name>
</gene>
<protein>
    <submittedName>
        <fullName evidence="1">Uncharacterized protein</fullName>
    </submittedName>
</protein>
<organism evidence="1 2">
    <name type="scientific">Jeotgalibacillus malaysiensis</name>
    <dbReference type="NCBI Taxonomy" id="1508404"/>
    <lineage>
        <taxon>Bacteria</taxon>
        <taxon>Bacillati</taxon>
        <taxon>Bacillota</taxon>
        <taxon>Bacilli</taxon>
        <taxon>Bacillales</taxon>
        <taxon>Caryophanaceae</taxon>
        <taxon>Jeotgalibacillus</taxon>
    </lineage>
</organism>
<evidence type="ECO:0000313" key="2">
    <source>
        <dbReference type="Proteomes" id="UP000031449"/>
    </source>
</evidence>
<dbReference type="Proteomes" id="UP000031449">
    <property type="component" value="Plasmid unnamed"/>
</dbReference>
<reference evidence="1 2" key="1">
    <citation type="submission" date="2014-08" db="EMBL/GenBank/DDBJ databases">
        <title>Complete genome of a marine bacteria Jeotgalibacillus malaysiensis.</title>
        <authorList>
            <person name="Yaakop A.S."/>
            <person name="Chan K.-G."/>
            <person name="Goh K.M."/>
        </authorList>
    </citation>
    <scope>NUCLEOTIDE SEQUENCE [LARGE SCALE GENOMIC DNA]</scope>
    <source>
        <strain evidence="1 2">D5</strain>
        <plasmid evidence="2">Plasmid</plasmid>
    </source>
</reference>
<dbReference type="BioCyc" id="JESP1508404:G14D9-12991-MONOMER"/>
<dbReference type="KEGG" id="jeo:JMA_37070"/>
<evidence type="ECO:0000313" key="1">
    <source>
        <dbReference type="EMBL" id="AJD93025.1"/>
    </source>
</evidence>
<dbReference type="EMBL" id="CP009417">
    <property type="protein sequence ID" value="AJD93025.1"/>
    <property type="molecule type" value="Genomic_DNA"/>
</dbReference>
<accession>A0A0B5ARX8</accession>